<dbReference type="SUPFAM" id="SSF51206">
    <property type="entry name" value="cAMP-binding domain-like"/>
    <property type="match status" value="1"/>
</dbReference>
<dbReference type="PANTHER" id="PTHR24567:SF74">
    <property type="entry name" value="HTH-TYPE TRANSCRIPTIONAL REGULATOR ARCR"/>
    <property type="match status" value="1"/>
</dbReference>
<dbReference type="Proteomes" id="UP000005695">
    <property type="component" value="Unassembled WGS sequence"/>
</dbReference>
<dbReference type="SMART" id="SM00100">
    <property type="entry name" value="cNMP"/>
    <property type="match status" value="1"/>
</dbReference>
<dbReference type="InterPro" id="IPR050397">
    <property type="entry name" value="Env_Response_Regulators"/>
</dbReference>
<dbReference type="PANTHER" id="PTHR24567">
    <property type="entry name" value="CRP FAMILY TRANSCRIPTIONAL REGULATORY PROTEIN"/>
    <property type="match status" value="1"/>
</dbReference>
<dbReference type="Pfam" id="PF00027">
    <property type="entry name" value="cNMP_binding"/>
    <property type="match status" value="1"/>
</dbReference>
<name>Q1K4A2_DESA6</name>
<accession>Q1K4A2</accession>
<reference evidence="2" key="1">
    <citation type="submission" date="2006-05" db="EMBL/GenBank/DDBJ databases">
        <title>Annotation of the draft genome assembly of Desulfuromonas acetoxidans DSM 684.</title>
        <authorList>
            <consortium name="US DOE Joint Genome Institute (JGI-ORNL)"/>
            <person name="Larimer F."/>
            <person name="Land M."/>
            <person name="Hauser L."/>
        </authorList>
    </citation>
    <scope>NUCLEOTIDE SEQUENCE [LARGE SCALE GENOMIC DNA]</scope>
    <source>
        <strain evidence="2">DSM 684</strain>
    </source>
</reference>
<dbReference type="InterPro" id="IPR018490">
    <property type="entry name" value="cNMP-bd_dom_sf"/>
</dbReference>
<sequence>MILATPDDQCLRMKREFRFFHFLDEQDVSLLSPYFECRKLQQGDNLWLEGDRSSFVAFIVDGRIETKKETEFRGKQVVVGVYSHESLIGIVSILSNEPRPVTATALEESHLLLLHKAKFDEINQNYPELGGKLMKGMLFCLSMRLRQSYERLASIF</sequence>
<protein>
    <submittedName>
        <fullName evidence="2">Cyclic nucleotide-binding protein</fullName>
    </submittedName>
</protein>
<dbReference type="CDD" id="cd00038">
    <property type="entry name" value="CAP_ED"/>
    <property type="match status" value="1"/>
</dbReference>
<feature type="domain" description="Cyclic nucleotide-binding" evidence="1">
    <location>
        <begin position="19"/>
        <end position="122"/>
    </location>
</feature>
<dbReference type="InterPro" id="IPR014710">
    <property type="entry name" value="RmlC-like_jellyroll"/>
</dbReference>
<evidence type="ECO:0000313" key="2">
    <source>
        <dbReference type="EMBL" id="EAT17201.1"/>
    </source>
</evidence>
<dbReference type="RefSeq" id="WP_005997411.1">
    <property type="nucleotide sequence ID" value="NZ_AAEW02000001.1"/>
</dbReference>
<evidence type="ECO:0000259" key="1">
    <source>
        <dbReference type="PROSITE" id="PS50042"/>
    </source>
</evidence>
<dbReference type="InterPro" id="IPR000595">
    <property type="entry name" value="cNMP-bd_dom"/>
</dbReference>
<evidence type="ECO:0000313" key="3">
    <source>
        <dbReference type="Proteomes" id="UP000005695"/>
    </source>
</evidence>
<gene>
    <name evidence="2" type="ORF">Dace_3067</name>
</gene>
<organism evidence="2 3">
    <name type="scientific">Desulfuromonas acetoxidans (strain DSM 684 / 11070)</name>
    <dbReference type="NCBI Taxonomy" id="281689"/>
    <lineage>
        <taxon>Bacteria</taxon>
        <taxon>Pseudomonadati</taxon>
        <taxon>Thermodesulfobacteriota</taxon>
        <taxon>Desulfuromonadia</taxon>
        <taxon>Desulfuromonadales</taxon>
        <taxon>Desulfuromonadaceae</taxon>
        <taxon>Desulfuromonas</taxon>
    </lineage>
</organism>
<dbReference type="GO" id="GO:0003700">
    <property type="term" value="F:DNA-binding transcription factor activity"/>
    <property type="evidence" value="ECO:0007669"/>
    <property type="project" value="TreeGrafter"/>
</dbReference>
<dbReference type="EMBL" id="AAEW02000001">
    <property type="protein sequence ID" value="EAT17201.1"/>
    <property type="molecule type" value="Genomic_DNA"/>
</dbReference>
<reference evidence="2" key="2">
    <citation type="submission" date="2006-05" db="EMBL/GenBank/DDBJ databases">
        <title>Sequencing of the draft genome and assembly of Desulfuromonas acetoxidans DSM 684.</title>
        <authorList>
            <consortium name="US DOE Joint Genome Institute (JGI-PGF)"/>
            <person name="Copeland A."/>
            <person name="Lucas S."/>
            <person name="Lapidus A."/>
            <person name="Barry K."/>
            <person name="Detter J.C."/>
            <person name="Glavina del Rio T."/>
            <person name="Hammon N."/>
            <person name="Israni S."/>
            <person name="Dalin E."/>
            <person name="Tice H."/>
            <person name="Bruce D."/>
            <person name="Pitluck S."/>
            <person name="Richardson P."/>
        </authorList>
    </citation>
    <scope>NUCLEOTIDE SEQUENCE [LARGE SCALE GENOMIC DNA]</scope>
    <source>
        <strain evidence="2">DSM 684</strain>
    </source>
</reference>
<dbReference type="PROSITE" id="PS50042">
    <property type="entry name" value="CNMP_BINDING_3"/>
    <property type="match status" value="1"/>
</dbReference>
<comment type="caution">
    <text evidence="2">The sequence shown here is derived from an EMBL/GenBank/DDBJ whole genome shotgun (WGS) entry which is preliminary data.</text>
</comment>
<proteinExistence type="predicted"/>
<dbReference type="OrthoDB" id="5401860at2"/>
<dbReference type="AlphaFoldDB" id="Q1K4A2"/>
<dbReference type="GO" id="GO:0005829">
    <property type="term" value="C:cytosol"/>
    <property type="evidence" value="ECO:0007669"/>
    <property type="project" value="TreeGrafter"/>
</dbReference>
<dbReference type="Gene3D" id="2.60.120.10">
    <property type="entry name" value="Jelly Rolls"/>
    <property type="match status" value="1"/>
</dbReference>
<keyword evidence="3" id="KW-1185">Reference proteome</keyword>